<dbReference type="GO" id="GO:0008171">
    <property type="term" value="F:O-methyltransferase activity"/>
    <property type="evidence" value="ECO:0007669"/>
    <property type="project" value="InterPro"/>
</dbReference>
<reference evidence="6" key="1">
    <citation type="journal article" date="2019" name="Sci. Rep.">
        <title>Draft genome of Tanacetum cinerariifolium, the natural source of mosquito coil.</title>
        <authorList>
            <person name="Yamashiro T."/>
            <person name="Shiraishi A."/>
            <person name="Satake H."/>
            <person name="Nakayama K."/>
        </authorList>
    </citation>
    <scope>NUCLEOTIDE SEQUENCE</scope>
</reference>
<sequence length="322" mass="36018">MRLDHNRRLRAYELDSCHVARSIRNKERASWDLGTGSHGVLGEVIGIERCAGWVKGKGSHGVLGEVNGTVQVDLLHLFQTPDVGVRPSDRLSAQPQLAAAVSRQKSLLTLWITIKHFFVSGALESGNFLIRRISRTPVTSESKKQMVIICLRAAIERRSSEGASLKLFKPDKPGLLAKVTRTFRENTMNVIEAEIFMSGHLRAKELPLTYHQKAKNYDQKKSSLGDANNTKIGVYTCYSLSSTALALPNDGKVMDIQIKDKNKAKRTKPSTRLEEREKMKPKAYLLLWANTNLGVLSAKETWKRSKGSRDELRSLLQIKGVD</sequence>
<evidence type="ECO:0000256" key="4">
    <source>
        <dbReference type="ARBA" id="ARBA00022737"/>
    </source>
</evidence>
<keyword evidence="4 5" id="KW-0677">Repeat</keyword>
<accession>A0A6L2MT36</accession>
<keyword evidence="3" id="KW-0949">S-adenosyl-L-methionine</keyword>
<dbReference type="PANTHER" id="PTHR31096">
    <property type="entry name" value="ACT DOMAIN-CONTAINING PROTEIN ACR4-RELATED"/>
    <property type="match status" value="1"/>
</dbReference>
<dbReference type="PANTHER" id="PTHR31096:SF71">
    <property type="entry name" value="ACT DOMAIN-CONTAINING PROTEIN ACR"/>
    <property type="match status" value="1"/>
</dbReference>
<dbReference type="InterPro" id="IPR045865">
    <property type="entry name" value="ACT-like_dom_sf"/>
</dbReference>
<keyword evidence="1" id="KW-0489">Methyltransferase</keyword>
<evidence type="ECO:0000313" key="6">
    <source>
        <dbReference type="EMBL" id="GEU77148.1"/>
    </source>
</evidence>
<evidence type="ECO:0000256" key="5">
    <source>
        <dbReference type="RuleBase" id="RU369043"/>
    </source>
</evidence>
<gene>
    <name evidence="6" type="ORF">Tci_049126</name>
</gene>
<dbReference type="InterPro" id="IPR040217">
    <property type="entry name" value="ACR1-12"/>
</dbReference>
<dbReference type="EMBL" id="BKCJ010007415">
    <property type="protein sequence ID" value="GEU77148.1"/>
    <property type="molecule type" value="Genomic_DNA"/>
</dbReference>
<organism evidence="6">
    <name type="scientific">Tanacetum cinerariifolium</name>
    <name type="common">Dalmatian daisy</name>
    <name type="synonym">Chrysanthemum cinerariifolium</name>
    <dbReference type="NCBI Taxonomy" id="118510"/>
    <lineage>
        <taxon>Eukaryota</taxon>
        <taxon>Viridiplantae</taxon>
        <taxon>Streptophyta</taxon>
        <taxon>Embryophyta</taxon>
        <taxon>Tracheophyta</taxon>
        <taxon>Spermatophyta</taxon>
        <taxon>Magnoliopsida</taxon>
        <taxon>eudicotyledons</taxon>
        <taxon>Gunneridae</taxon>
        <taxon>Pentapetalae</taxon>
        <taxon>asterids</taxon>
        <taxon>campanulids</taxon>
        <taxon>Asterales</taxon>
        <taxon>Asteraceae</taxon>
        <taxon>Asteroideae</taxon>
        <taxon>Anthemideae</taxon>
        <taxon>Anthemidinae</taxon>
        <taxon>Tanacetum</taxon>
    </lineage>
</organism>
<keyword evidence="2" id="KW-0808">Transferase</keyword>
<dbReference type="Pfam" id="PF01596">
    <property type="entry name" value="Methyltransf_3"/>
    <property type="match status" value="1"/>
</dbReference>
<protein>
    <recommendedName>
        <fullName evidence="5">ACT domain-containing protein ACR</fullName>
    </recommendedName>
    <alternativeName>
        <fullName evidence="5">Protein ACT DOMAIN REPEATS</fullName>
    </alternativeName>
</protein>
<comment type="caution">
    <text evidence="6">The sequence shown here is derived from an EMBL/GenBank/DDBJ whole genome shotgun (WGS) entry which is preliminary data.</text>
</comment>
<name>A0A6L2MT36_TANCI</name>
<proteinExistence type="predicted"/>
<evidence type="ECO:0000256" key="1">
    <source>
        <dbReference type="ARBA" id="ARBA00022603"/>
    </source>
</evidence>
<evidence type="ECO:0000256" key="2">
    <source>
        <dbReference type="ARBA" id="ARBA00022679"/>
    </source>
</evidence>
<dbReference type="InterPro" id="IPR002935">
    <property type="entry name" value="SAM_O-MeTrfase"/>
</dbReference>
<comment type="function">
    <text evidence="5">Binds amino acids.</text>
</comment>
<evidence type="ECO:0000256" key="3">
    <source>
        <dbReference type="ARBA" id="ARBA00022691"/>
    </source>
</evidence>
<dbReference type="GO" id="GO:0016597">
    <property type="term" value="F:amino acid binding"/>
    <property type="evidence" value="ECO:0007669"/>
    <property type="project" value="UniProtKB-UniRule"/>
</dbReference>
<dbReference type="AlphaFoldDB" id="A0A6L2MT36"/>
<dbReference type="GO" id="GO:0032259">
    <property type="term" value="P:methylation"/>
    <property type="evidence" value="ECO:0007669"/>
    <property type="project" value="UniProtKB-KW"/>
</dbReference>
<dbReference type="SUPFAM" id="SSF55021">
    <property type="entry name" value="ACT-like"/>
    <property type="match status" value="1"/>
</dbReference>